<name>A0A0E9RX09_ANGAN</name>
<proteinExistence type="predicted"/>
<accession>A0A0E9RX09</accession>
<reference evidence="1" key="1">
    <citation type="submission" date="2014-11" db="EMBL/GenBank/DDBJ databases">
        <authorList>
            <person name="Amaro Gonzalez C."/>
        </authorList>
    </citation>
    <scope>NUCLEOTIDE SEQUENCE</scope>
</reference>
<dbReference type="EMBL" id="GBXM01074876">
    <property type="protein sequence ID" value="JAH33701.1"/>
    <property type="molecule type" value="Transcribed_RNA"/>
</dbReference>
<dbReference type="AlphaFoldDB" id="A0A0E9RX09"/>
<evidence type="ECO:0000313" key="1">
    <source>
        <dbReference type="EMBL" id="JAH33701.1"/>
    </source>
</evidence>
<organism evidence="1">
    <name type="scientific">Anguilla anguilla</name>
    <name type="common">European freshwater eel</name>
    <name type="synonym">Muraena anguilla</name>
    <dbReference type="NCBI Taxonomy" id="7936"/>
    <lineage>
        <taxon>Eukaryota</taxon>
        <taxon>Metazoa</taxon>
        <taxon>Chordata</taxon>
        <taxon>Craniata</taxon>
        <taxon>Vertebrata</taxon>
        <taxon>Euteleostomi</taxon>
        <taxon>Actinopterygii</taxon>
        <taxon>Neopterygii</taxon>
        <taxon>Teleostei</taxon>
        <taxon>Anguilliformes</taxon>
        <taxon>Anguillidae</taxon>
        <taxon>Anguilla</taxon>
    </lineage>
</organism>
<sequence>MTFCRAGELNSNIQRTLSQKFICVRTCLIVEDDEVYY</sequence>
<reference evidence="1" key="2">
    <citation type="journal article" date="2015" name="Fish Shellfish Immunol.">
        <title>Early steps in the European eel (Anguilla anguilla)-Vibrio vulnificus interaction in the gills: Role of the RtxA13 toxin.</title>
        <authorList>
            <person name="Callol A."/>
            <person name="Pajuelo D."/>
            <person name="Ebbesson L."/>
            <person name="Teles M."/>
            <person name="MacKenzie S."/>
            <person name="Amaro C."/>
        </authorList>
    </citation>
    <scope>NUCLEOTIDE SEQUENCE</scope>
</reference>
<protein>
    <submittedName>
        <fullName evidence="1">Uncharacterized protein</fullName>
    </submittedName>
</protein>